<dbReference type="EMBL" id="KV722340">
    <property type="protein sequence ID" value="OCH94826.1"/>
    <property type="molecule type" value="Genomic_DNA"/>
</dbReference>
<gene>
    <name evidence="2" type="ORF">OBBRIDRAFT_788829</name>
</gene>
<organism evidence="2 3">
    <name type="scientific">Obba rivulosa</name>
    <dbReference type="NCBI Taxonomy" id="1052685"/>
    <lineage>
        <taxon>Eukaryota</taxon>
        <taxon>Fungi</taxon>
        <taxon>Dikarya</taxon>
        <taxon>Basidiomycota</taxon>
        <taxon>Agaricomycotina</taxon>
        <taxon>Agaricomycetes</taxon>
        <taxon>Polyporales</taxon>
        <taxon>Gelatoporiaceae</taxon>
        <taxon>Obba</taxon>
    </lineage>
</organism>
<dbReference type="InterPro" id="IPR014752">
    <property type="entry name" value="Arrestin-like_C"/>
</dbReference>
<proteinExistence type="predicted"/>
<dbReference type="AlphaFoldDB" id="A0A8E2DSE6"/>
<keyword evidence="3" id="KW-1185">Reference proteome</keyword>
<evidence type="ECO:0000256" key="1">
    <source>
        <dbReference type="SAM" id="MobiDB-lite"/>
    </source>
</evidence>
<dbReference type="SUPFAM" id="SSF81296">
    <property type="entry name" value="E set domains"/>
    <property type="match status" value="1"/>
</dbReference>
<dbReference type="InterPro" id="IPR014756">
    <property type="entry name" value="Ig_E-set"/>
</dbReference>
<evidence type="ECO:0008006" key="4">
    <source>
        <dbReference type="Google" id="ProtNLM"/>
    </source>
</evidence>
<reference evidence="2 3" key="1">
    <citation type="submission" date="2016-07" db="EMBL/GenBank/DDBJ databases">
        <title>Draft genome of the white-rot fungus Obba rivulosa 3A-2.</title>
        <authorList>
            <consortium name="DOE Joint Genome Institute"/>
            <person name="Miettinen O."/>
            <person name="Riley R."/>
            <person name="Acob R."/>
            <person name="Barry K."/>
            <person name="Cullen D."/>
            <person name="De Vries R."/>
            <person name="Hainaut M."/>
            <person name="Hatakka A."/>
            <person name="Henrissat B."/>
            <person name="Hilden K."/>
            <person name="Kuo R."/>
            <person name="Labutti K."/>
            <person name="Lipzen A."/>
            <person name="Makela M.R."/>
            <person name="Sandor L."/>
            <person name="Spatafora J.W."/>
            <person name="Grigoriev I.V."/>
            <person name="Hibbett D.S."/>
        </authorList>
    </citation>
    <scope>NUCLEOTIDE SEQUENCE [LARGE SCALE GENOMIC DNA]</scope>
    <source>
        <strain evidence="2 3">3A-2</strain>
    </source>
</reference>
<protein>
    <recommendedName>
        <fullName evidence="4">Arrestin-like N-terminal domain-containing protein</fullName>
    </recommendedName>
</protein>
<sequence length="448" mass="49671">MEPPPELSTAFDPDAELPSYVGNVTSPWDVPPAQTEHSFGLKRKSGETWLSLTVCSRAVTDEDPPTFFQCGLITGSVKLNLEKEEIIGSVHISLVGRLSVYAHSASNFLNVSQQLWSSHEDTVKDPGRQPGKLQGQQEWPFSFRLPRGVSILSHLDPDSMRKNFRLPPSLSDSASGVTVQYELTVRVRRGRLRGGNKLFVPIMYIPQLRPCAPSILRQLAYQEQSPILGPERDSEGWRALHPVVIRGTLFKTRPVEVICTLSLARPLSYTRGTPLHLALALECNDIQALDLFSTNGSITVSLIQRTSFGADRPTQKSSAPRTSETSTDSVEMRSQELETAVWWRSAEDTLVQDRNKRSFSGEIQIPTHLAPRCSILSFTLDYAVVLYPFQVVGFSSATSPKEPLISQKVEIVTAHAAGPRPRAYAPPGYEKSEQPRRTGISWGGILVW</sequence>
<accession>A0A8E2DSE6</accession>
<evidence type="ECO:0000313" key="2">
    <source>
        <dbReference type="EMBL" id="OCH94826.1"/>
    </source>
</evidence>
<dbReference type="Gene3D" id="2.60.40.640">
    <property type="match status" value="1"/>
</dbReference>
<evidence type="ECO:0000313" key="3">
    <source>
        <dbReference type="Proteomes" id="UP000250043"/>
    </source>
</evidence>
<feature type="region of interest" description="Disordered" evidence="1">
    <location>
        <begin position="310"/>
        <end position="333"/>
    </location>
</feature>
<name>A0A8E2DSE6_9APHY</name>
<feature type="compositionally biased region" description="Polar residues" evidence="1">
    <location>
        <begin position="315"/>
        <end position="329"/>
    </location>
</feature>
<dbReference type="OrthoDB" id="3261578at2759"/>
<dbReference type="Proteomes" id="UP000250043">
    <property type="component" value="Unassembled WGS sequence"/>
</dbReference>